<name>A0A1I7HXB2_9FIRM</name>
<gene>
    <name evidence="1" type="ORF">SAMN05216508_12613</name>
</gene>
<reference evidence="1 2" key="1">
    <citation type="submission" date="2016-10" db="EMBL/GenBank/DDBJ databases">
        <authorList>
            <person name="de Groot N.N."/>
        </authorList>
    </citation>
    <scope>NUCLEOTIDE SEQUENCE [LARGE SCALE GENOMIC DNA]</scope>
    <source>
        <strain evidence="1 2">KHGC13</strain>
    </source>
</reference>
<dbReference type="RefSeq" id="WP_090471861.1">
    <property type="nucleotide sequence ID" value="NZ_FOWF01000029.1"/>
</dbReference>
<dbReference type="STRING" id="155865.SAMN05216515_12912"/>
<protein>
    <submittedName>
        <fullName evidence="1">D-proline reductase (Dithiol) PrdD</fullName>
    </submittedName>
</protein>
<dbReference type="Proteomes" id="UP000198817">
    <property type="component" value="Unassembled WGS sequence"/>
</dbReference>
<dbReference type="EMBL" id="FPBT01000026">
    <property type="protein sequence ID" value="SFU65279.1"/>
    <property type="molecule type" value="Genomic_DNA"/>
</dbReference>
<dbReference type="InterPro" id="IPR031000">
    <property type="entry name" value="D_pro_red_PrdD"/>
</dbReference>
<evidence type="ECO:0000313" key="1">
    <source>
        <dbReference type="EMBL" id="SFU65279.1"/>
    </source>
</evidence>
<proteinExistence type="predicted"/>
<keyword evidence="2" id="KW-1185">Reference proteome</keyword>
<organism evidence="1 2">
    <name type="scientific">Eubacterium pyruvativorans</name>
    <dbReference type="NCBI Taxonomy" id="155865"/>
    <lineage>
        <taxon>Bacteria</taxon>
        <taxon>Bacillati</taxon>
        <taxon>Bacillota</taxon>
        <taxon>Clostridia</taxon>
        <taxon>Eubacteriales</taxon>
        <taxon>Eubacteriaceae</taxon>
        <taxon>Eubacterium</taxon>
    </lineage>
</organism>
<sequence length="255" mass="28277">MSEKTIDLRRLVVKAFHMTDVEWGEENDFDYDGHMTVSKDMIDSLVAKEPLIEKIDIQIIPPGEHDRYTETIMDIVPISVKVLGNLGDGVTHTVTGAYFILTGVDTVGKPTHEFGSSEGNLKEQLTLNRPGTPGDDDYIISFDVTLAAGKGQERPGPTAAHRALDEFMQTFREKLKSMDGNRATERHEFHDVIRPGAKRIVVIKQVAGQGAMYDMQLFPNEPGGFTGGKSIIDMGNMPVIVTPNEYRDGILRSMQ</sequence>
<dbReference type="GO" id="GO:0050485">
    <property type="term" value="F:oxidoreductase activity, acting on X-H and Y-H to form an X-Y bond, with a disulfide as acceptor"/>
    <property type="evidence" value="ECO:0007669"/>
    <property type="project" value="InterPro"/>
</dbReference>
<dbReference type="Pfam" id="PF09338">
    <property type="entry name" value="Gly_reductase"/>
    <property type="match status" value="1"/>
</dbReference>
<dbReference type="NCBIfam" id="TIGR04482">
    <property type="entry name" value="D_pro_red_PrdD"/>
    <property type="match status" value="1"/>
</dbReference>
<accession>A0A1I7HXB2</accession>
<dbReference type="InterPro" id="IPR015417">
    <property type="entry name" value="Gly_reductase_pB_sua/b"/>
</dbReference>
<dbReference type="AlphaFoldDB" id="A0A1I7HXB2"/>
<evidence type="ECO:0000313" key="2">
    <source>
        <dbReference type="Proteomes" id="UP000198817"/>
    </source>
</evidence>
<dbReference type="OrthoDB" id="3651437at2"/>